<dbReference type="PANTHER" id="PTHR43798">
    <property type="entry name" value="MONOACYLGLYCEROL LIPASE"/>
    <property type="match status" value="1"/>
</dbReference>
<dbReference type="OrthoDB" id="6431331at2759"/>
<evidence type="ECO:0000256" key="2">
    <source>
        <dbReference type="ARBA" id="ARBA00022801"/>
    </source>
</evidence>
<comment type="similarity">
    <text evidence="1">Belongs to the AB hydrolase superfamily.</text>
</comment>
<dbReference type="Proteomes" id="UP001165082">
    <property type="component" value="Unassembled WGS sequence"/>
</dbReference>
<evidence type="ECO:0000313" key="5">
    <source>
        <dbReference type="Proteomes" id="UP001165082"/>
    </source>
</evidence>
<evidence type="ECO:0000256" key="1">
    <source>
        <dbReference type="ARBA" id="ARBA00008645"/>
    </source>
</evidence>
<dbReference type="PRINTS" id="PR00111">
    <property type="entry name" value="ABHYDROLASE"/>
</dbReference>
<feature type="domain" description="AB hydrolase-1" evidence="3">
    <location>
        <begin position="9"/>
        <end position="241"/>
    </location>
</feature>
<dbReference type="PANTHER" id="PTHR43798:SF14">
    <property type="entry name" value="SERINE HYDROLASE-LIKE PROTEIN DDB_G0286239"/>
    <property type="match status" value="1"/>
</dbReference>
<dbReference type="AlphaFoldDB" id="A0A9W7DKM2"/>
<dbReference type="Pfam" id="PF00561">
    <property type="entry name" value="Abhydrolase_1"/>
    <property type="match status" value="1"/>
</dbReference>
<evidence type="ECO:0000259" key="3">
    <source>
        <dbReference type="Pfam" id="PF00561"/>
    </source>
</evidence>
<dbReference type="InterPro" id="IPR000073">
    <property type="entry name" value="AB_hydrolase_1"/>
</dbReference>
<name>A0A9W7DKM2_9STRA</name>
<dbReference type="EMBL" id="BRXZ01003053">
    <property type="protein sequence ID" value="GMH46548.1"/>
    <property type="molecule type" value="Genomic_DNA"/>
</dbReference>
<reference evidence="4" key="1">
    <citation type="submission" date="2022-07" db="EMBL/GenBank/DDBJ databases">
        <title>Genome analysis of Parmales, a sister group of diatoms, reveals the evolutionary specialization of diatoms from phago-mixotrophs to photoautotrophs.</title>
        <authorList>
            <person name="Ban H."/>
            <person name="Sato S."/>
            <person name="Yoshikawa S."/>
            <person name="Kazumasa Y."/>
            <person name="Nakamura Y."/>
            <person name="Ichinomiya M."/>
            <person name="Saitoh K."/>
            <person name="Sato N."/>
            <person name="Blanc-Mathieu R."/>
            <person name="Endo H."/>
            <person name="Kuwata A."/>
            <person name="Ogata H."/>
        </authorList>
    </citation>
    <scope>NUCLEOTIDE SEQUENCE</scope>
</reference>
<dbReference type="InterPro" id="IPR050266">
    <property type="entry name" value="AB_hydrolase_sf"/>
</dbReference>
<dbReference type="GO" id="GO:0016020">
    <property type="term" value="C:membrane"/>
    <property type="evidence" value="ECO:0007669"/>
    <property type="project" value="TreeGrafter"/>
</dbReference>
<protein>
    <recommendedName>
        <fullName evidence="3">AB hydrolase-1 domain-containing protein</fullName>
    </recommendedName>
</protein>
<sequence length="264" mass="29555">MVGKERNFWNLDLPGHGLSDHKSFDSPHVMVDYMFYVKEMVDHIMTKTGAKKVSLIGHSMGSGVASAFASVFPELVSDLVMIEGIGPLGRPSSDIGKHIRQNVEKRVSGNPLLAGGRERMYKDIDEAVKVRMRSASLAPGDQYISEESARLIVERALKEGESGGVYFAHDKRLQWPSAQYFTEEQVRELLGGIECRTLIIKAEDGWPNPNEEFARGRMEAFKEGLLEVKVVKEGSHHCHMDERSRVEVGKGIIEWLEGVDGRMK</sequence>
<gene>
    <name evidence="4" type="ORF">TrRE_jg166</name>
</gene>
<evidence type="ECO:0000313" key="4">
    <source>
        <dbReference type="EMBL" id="GMH46548.1"/>
    </source>
</evidence>
<dbReference type="GO" id="GO:0016787">
    <property type="term" value="F:hydrolase activity"/>
    <property type="evidence" value="ECO:0007669"/>
    <property type="project" value="UniProtKB-KW"/>
</dbReference>
<keyword evidence="5" id="KW-1185">Reference proteome</keyword>
<proteinExistence type="inferred from homology"/>
<dbReference type="SUPFAM" id="SSF53474">
    <property type="entry name" value="alpha/beta-Hydrolases"/>
    <property type="match status" value="1"/>
</dbReference>
<dbReference type="InterPro" id="IPR029058">
    <property type="entry name" value="AB_hydrolase_fold"/>
</dbReference>
<organism evidence="4 5">
    <name type="scientific">Triparma retinervis</name>
    <dbReference type="NCBI Taxonomy" id="2557542"/>
    <lineage>
        <taxon>Eukaryota</taxon>
        <taxon>Sar</taxon>
        <taxon>Stramenopiles</taxon>
        <taxon>Ochrophyta</taxon>
        <taxon>Bolidophyceae</taxon>
        <taxon>Parmales</taxon>
        <taxon>Triparmaceae</taxon>
        <taxon>Triparma</taxon>
    </lineage>
</organism>
<keyword evidence="2" id="KW-0378">Hydrolase</keyword>
<dbReference type="Gene3D" id="3.40.50.1820">
    <property type="entry name" value="alpha/beta hydrolase"/>
    <property type="match status" value="1"/>
</dbReference>
<comment type="caution">
    <text evidence="4">The sequence shown here is derived from an EMBL/GenBank/DDBJ whole genome shotgun (WGS) entry which is preliminary data.</text>
</comment>
<accession>A0A9W7DKM2</accession>